<proteinExistence type="predicted"/>
<organism evidence="1 2">
    <name type="scientific">Bifidobacterium longum</name>
    <dbReference type="NCBI Taxonomy" id="216816"/>
    <lineage>
        <taxon>Bacteria</taxon>
        <taxon>Bacillati</taxon>
        <taxon>Actinomycetota</taxon>
        <taxon>Actinomycetes</taxon>
        <taxon>Bifidobacteriales</taxon>
        <taxon>Bifidobacteriaceae</taxon>
        <taxon>Bifidobacterium</taxon>
    </lineage>
</organism>
<reference evidence="1 2" key="1">
    <citation type="submission" date="2018-08" db="EMBL/GenBank/DDBJ databases">
        <title>A genome reference for cultivated species of the human gut microbiota.</title>
        <authorList>
            <person name="Zou Y."/>
            <person name="Xue W."/>
            <person name="Luo G."/>
        </authorList>
    </citation>
    <scope>NUCLEOTIDE SEQUENCE [LARGE SCALE GENOMIC DNA]</scope>
    <source>
        <strain evidence="1 2">TF06-45A</strain>
    </source>
</reference>
<dbReference type="EMBL" id="QSRZ01000006">
    <property type="protein sequence ID" value="RGL48702.1"/>
    <property type="molecule type" value="Genomic_DNA"/>
</dbReference>
<dbReference type="RefSeq" id="WP_117712329.1">
    <property type="nucleotide sequence ID" value="NZ_QSRZ01000006.1"/>
</dbReference>
<protein>
    <submittedName>
        <fullName evidence="1">Uncharacterized protein</fullName>
    </submittedName>
</protein>
<accession>A0A3E4S6A6</accession>
<comment type="caution">
    <text evidence="1">The sequence shown here is derived from an EMBL/GenBank/DDBJ whole genome shotgun (WGS) entry which is preliminary data.</text>
</comment>
<dbReference type="Proteomes" id="UP000261288">
    <property type="component" value="Unassembled WGS sequence"/>
</dbReference>
<evidence type="ECO:0000313" key="1">
    <source>
        <dbReference type="EMBL" id="RGL48702.1"/>
    </source>
</evidence>
<dbReference type="AlphaFoldDB" id="A0A3E4S6A6"/>
<sequence length="91" mass="10234">MMANPLDVSAEAATRWIENTPDATLRACGLVNAYQLGWMDGAMRCADKAALKRVRRALERYPWLTKGQREDIATIAVRAAYGMAWEEDDDE</sequence>
<evidence type="ECO:0000313" key="2">
    <source>
        <dbReference type="Proteomes" id="UP000261288"/>
    </source>
</evidence>
<name>A0A3E4S6A6_BIFLN</name>
<gene>
    <name evidence="1" type="ORF">DXC63_06965</name>
</gene>